<reference evidence="2 3" key="1">
    <citation type="submission" date="2018-05" db="EMBL/GenBank/DDBJ databases">
        <title>Coraliomargarita sinensis sp. nov., isolated from a marine solar saltern.</title>
        <authorList>
            <person name="Zhou L.Y."/>
        </authorList>
    </citation>
    <scope>NUCLEOTIDE SEQUENCE [LARGE SCALE GENOMIC DNA]</scope>
    <source>
        <strain evidence="2 3">WN38</strain>
    </source>
</reference>
<dbReference type="InParanoid" id="A0A317ZEF4"/>
<sequence length="285" mass="32556">MTLIKDTGLLYSMQLGRNCSSCNRECSCQVLPRIAHLMPALMDSEKVKAYFEADNVVAHYADAAARLGLWVSEEKILTRLFKTDESILELGCGVGRIAIGLHELGYRNVLATDYSRPMIQRTRSLAKLLEYAIPTQVADARALKFEDEVFDGAIFGFNGLMQIPSEAGRIRALCEIYRVLRPGAWFVFTTHDRERSPYQEFWQAEYKRWVAKEQSPDLECFGDRAEQTKDGLHFMHVPTVEEMKAQLTEAGFRLEATVMRSELGEEPAEVKHFSDDCRFWVVQKL</sequence>
<dbReference type="PANTHER" id="PTHR43591:SF24">
    <property type="entry name" value="2-METHOXY-6-POLYPRENYL-1,4-BENZOQUINOL METHYLASE, MITOCHONDRIAL"/>
    <property type="match status" value="1"/>
</dbReference>
<feature type="domain" description="Methyltransferase" evidence="1">
    <location>
        <begin position="87"/>
        <end position="183"/>
    </location>
</feature>
<dbReference type="Pfam" id="PF13649">
    <property type="entry name" value="Methyltransf_25"/>
    <property type="match status" value="1"/>
</dbReference>
<dbReference type="Gene3D" id="3.40.50.150">
    <property type="entry name" value="Vaccinia Virus protein VP39"/>
    <property type="match status" value="1"/>
</dbReference>
<keyword evidence="3" id="KW-1185">Reference proteome</keyword>
<dbReference type="Proteomes" id="UP000247099">
    <property type="component" value="Unassembled WGS sequence"/>
</dbReference>
<keyword evidence="2" id="KW-0808">Transferase</keyword>
<dbReference type="GO" id="GO:0032259">
    <property type="term" value="P:methylation"/>
    <property type="evidence" value="ECO:0007669"/>
    <property type="project" value="UniProtKB-KW"/>
</dbReference>
<dbReference type="AlphaFoldDB" id="A0A317ZEF4"/>
<dbReference type="InterPro" id="IPR041698">
    <property type="entry name" value="Methyltransf_25"/>
</dbReference>
<dbReference type="FunCoup" id="A0A317ZEF4">
    <property type="interactions" value="207"/>
</dbReference>
<evidence type="ECO:0000259" key="1">
    <source>
        <dbReference type="Pfam" id="PF13649"/>
    </source>
</evidence>
<organism evidence="2 3">
    <name type="scientific">Coraliomargarita sinensis</name>
    <dbReference type="NCBI Taxonomy" id="2174842"/>
    <lineage>
        <taxon>Bacteria</taxon>
        <taxon>Pseudomonadati</taxon>
        <taxon>Verrucomicrobiota</taxon>
        <taxon>Opitutia</taxon>
        <taxon>Puniceicoccales</taxon>
        <taxon>Coraliomargaritaceae</taxon>
        <taxon>Coraliomargarita</taxon>
    </lineage>
</organism>
<dbReference type="EMBL" id="QHJQ01000008">
    <property type="protein sequence ID" value="PXA03600.1"/>
    <property type="molecule type" value="Genomic_DNA"/>
</dbReference>
<proteinExistence type="predicted"/>
<evidence type="ECO:0000313" key="2">
    <source>
        <dbReference type="EMBL" id="PXA03600.1"/>
    </source>
</evidence>
<dbReference type="GO" id="GO:0008168">
    <property type="term" value="F:methyltransferase activity"/>
    <property type="evidence" value="ECO:0007669"/>
    <property type="project" value="UniProtKB-KW"/>
</dbReference>
<dbReference type="SUPFAM" id="SSF53335">
    <property type="entry name" value="S-adenosyl-L-methionine-dependent methyltransferases"/>
    <property type="match status" value="1"/>
</dbReference>
<comment type="caution">
    <text evidence="2">The sequence shown here is derived from an EMBL/GenBank/DDBJ whole genome shotgun (WGS) entry which is preliminary data.</text>
</comment>
<protein>
    <submittedName>
        <fullName evidence="2">Class I SAM-dependent methyltransferase</fullName>
    </submittedName>
</protein>
<gene>
    <name evidence="2" type="ORF">DDZ13_11510</name>
</gene>
<evidence type="ECO:0000313" key="3">
    <source>
        <dbReference type="Proteomes" id="UP000247099"/>
    </source>
</evidence>
<dbReference type="InterPro" id="IPR029063">
    <property type="entry name" value="SAM-dependent_MTases_sf"/>
</dbReference>
<dbReference type="CDD" id="cd02440">
    <property type="entry name" value="AdoMet_MTases"/>
    <property type="match status" value="1"/>
</dbReference>
<keyword evidence="2" id="KW-0489">Methyltransferase</keyword>
<dbReference type="PANTHER" id="PTHR43591">
    <property type="entry name" value="METHYLTRANSFERASE"/>
    <property type="match status" value="1"/>
</dbReference>
<accession>A0A317ZEF4</accession>
<name>A0A317ZEF4_9BACT</name>